<sequence length="229" mass="26514">MDGLCIHAMNAVEVKKNYNTGVERMLHVLMNHKIGLDGLTSCIEKVRLMAFSKTRDDVDDEWEGARRMDDNHADNDAVTSMRRAVLLYLKILESITIQRKSTQMGEVSSNEMTLEWVKKLLTVLEDDNNNNSDMKDATVLDRTLDFGNEQDFSRLHVYHQRFVVYAVKIFSEFLLLCCSSNPSNSDVIQFVLQFLLHSLLKPCHCQTDNTPASAWMWIHITYFLSFFFF</sequence>
<dbReference type="EMBL" id="ASPP01023949">
    <property type="protein sequence ID" value="ETO09687.1"/>
    <property type="molecule type" value="Genomic_DNA"/>
</dbReference>
<protein>
    <submittedName>
        <fullName evidence="1">Uncharacterized protein</fullName>
    </submittedName>
</protein>
<comment type="caution">
    <text evidence="1">The sequence shown here is derived from an EMBL/GenBank/DDBJ whole genome shotgun (WGS) entry which is preliminary data.</text>
</comment>
<reference evidence="1 2" key="1">
    <citation type="journal article" date="2013" name="Curr. Biol.">
        <title>The Genome of the Foraminiferan Reticulomyxa filosa.</title>
        <authorList>
            <person name="Glockner G."/>
            <person name="Hulsmann N."/>
            <person name="Schleicher M."/>
            <person name="Noegel A.A."/>
            <person name="Eichinger L."/>
            <person name="Gallinger C."/>
            <person name="Pawlowski J."/>
            <person name="Sierra R."/>
            <person name="Euteneuer U."/>
            <person name="Pillet L."/>
            <person name="Moustafa A."/>
            <person name="Platzer M."/>
            <person name="Groth M."/>
            <person name="Szafranski K."/>
            <person name="Schliwa M."/>
        </authorList>
    </citation>
    <scope>NUCLEOTIDE SEQUENCE [LARGE SCALE GENOMIC DNA]</scope>
</reference>
<keyword evidence="2" id="KW-1185">Reference proteome</keyword>
<accession>X6M892</accession>
<dbReference type="AlphaFoldDB" id="X6M892"/>
<organism evidence="1 2">
    <name type="scientific">Reticulomyxa filosa</name>
    <dbReference type="NCBI Taxonomy" id="46433"/>
    <lineage>
        <taxon>Eukaryota</taxon>
        <taxon>Sar</taxon>
        <taxon>Rhizaria</taxon>
        <taxon>Retaria</taxon>
        <taxon>Foraminifera</taxon>
        <taxon>Monothalamids</taxon>
        <taxon>Reticulomyxidae</taxon>
        <taxon>Reticulomyxa</taxon>
    </lineage>
</organism>
<name>X6M892_RETFI</name>
<gene>
    <name evidence="1" type="ORF">RFI_27692</name>
</gene>
<evidence type="ECO:0000313" key="1">
    <source>
        <dbReference type="EMBL" id="ETO09687.1"/>
    </source>
</evidence>
<evidence type="ECO:0000313" key="2">
    <source>
        <dbReference type="Proteomes" id="UP000023152"/>
    </source>
</evidence>
<dbReference type="Proteomes" id="UP000023152">
    <property type="component" value="Unassembled WGS sequence"/>
</dbReference>
<proteinExistence type="predicted"/>